<keyword evidence="10 18" id="KW-0808">Transferase</keyword>
<gene>
    <name evidence="20" type="ORF">B1A74_11790</name>
</gene>
<comment type="pathway">
    <text evidence="3 18">Phospholipid metabolism; CDP-diacylglycerol biosynthesis; CDP-diacylglycerol from sn-glycerol 3-phosphate: step 3/3.</text>
</comment>
<dbReference type="PANTHER" id="PTHR46382">
    <property type="entry name" value="PHOSPHATIDATE CYTIDYLYLTRANSFERASE"/>
    <property type="match status" value="1"/>
</dbReference>
<dbReference type="InterPro" id="IPR000374">
    <property type="entry name" value="PC_trans"/>
</dbReference>
<evidence type="ECO:0000313" key="21">
    <source>
        <dbReference type="Proteomes" id="UP000189177"/>
    </source>
</evidence>
<keyword evidence="8" id="KW-1003">Cell membrane</keyword>
<dbReference type="GO" id="GO:0004605">
    <property type="term" value="F:phosphatidate cytidylyltransferase activity"/>
    <property type="evidence" value="ECO:0007669"/>
    <property type="project" value="UniProtKB-EC"/>
</dbReference>
<keyword evidence="11 18" id="KW-0812">Transmembrane</keyword>
<keyword evidence="12 18" id="KW-0548">Nucleotidyltransferase</keyword>
<comment type="pathway">
    <text evidence="4">Lipid metabolism.</text>
</comment>
<dbReference type="EC" id="2.7.7.41" evidence="6 18"/>
<feature type="transmembrane region" description="Helical" evidence="19">
    <location>
        <begin position="28"/>
        <end position="46"/>
    </location>
</feature>
<dbReference type="EMBL" id="MUZR01000054">
    <property type="protein sequence ID" value="OOC09281.1"/>
    <property type="molecule type" value="Genomic_DNA"/>
</dbReference>
<evidence type="ECO:0000256" key="9">
    <source>
        <dbReference type="ARBA" id="ARBA00022516"/>
    </source>
</evidence>
<dbReference type="OrthoDB" id="9799199at2"/>
<dbReference type="AlphaFoldDB" id="A0A1V2ZWB6"/>
<keyword evidence="13 19" id="KW-1133">Transmembrane helix</keyword>
<evidence type="ECO:0000256" key="2">
    <source>
        <dbReference type="ARBA" id="ARBA00004651"/>
    </source>
</evidence>
<evidence type="ECO:0000256" key="5">
    <source>
        <dbReference type="ARBA" id="ARBA00010185"/>
    </source>
</evidence>
<evidence type="ECO:0000256" key="12">
    <source>
        <dbReference type="ARBA" id="ARBA00022695"/>
    </source>
</evidence>
<evidence type="ECO:0000256" key="17">
    <source>
        <dbReference type="ARBA" id="ARBA00023264"/>
    </source>
</evidence>
<feature type="transmembrane region" description="Helical" evidence="19">
    <location>
        <begin position="111"/>
        <end position="132"/>
    </location>
</feature>
<evidence type="ECO:0000256" key="18">
    <source>
        <dbReference type="RuleBase" id="RU003938"/>
    </source>
</evidence>
<proteinExistence type="inferred from homology"/>
<evidence type="ECO:0000313" key="20">
    <source>
        <dbReference type="EMBL" id="OOC09281.1"/>
    </source>
</evidence>
<evidence type="ECO:0000256" key="3">
    <source>
        <dbReference type="ARBA" id="ARBA00005119"/>
    </source>
</evidence>
<comment type="catalytic activity">
    <reaction evidence="1 18">
        <text>a 1,2-diacyl-sn-glycero-3-phosphate + CTP + H(+) = a CDP-1,2-diacyl-sn-glycerol + diphosphate</text>
        <dbReference type="Rhea" id="RHEA:16229"/>
        <dbReference type="ChEBI" id="CHEBI:15378"/>
        <dbReference type="ChEBI" id="CHEBI:33019"/>
        <dbReference type="ChEBI" id="CHEBI:37563"/>
        <dbReference type="ChEBI" id="CHEBI:58332"/>
        <dbReference type="ChEBI" id="CHEBI:58608"/>
        <dbReference type="EC" id="2.7.7.41"/>
    </reaction>
</comment>
<dbReference type="Pfam" id="PF01148">
    <property type="entry name" value="CTP_transf_1"/>
    <property type="match status" value="1"/>
</dbReference>
<evidence type="ECO:0000256" key="14">
    <source>
        <dbReference type="ARBA" id="ARBA00023098"/>
    </source>
</evidence>
<feature type="transmembrane region" description="Helical" evidence="19">
    <location>
        <begin position="79"/>
        <end position="99"/>
    </location>
</feature>
<evidence type="ECO:0000256" key="13">
    <source>
        <dbReference type="ARBA" id="ARBA00022989"/>
    </source>
</evidence>
<organism evidence="20 21">
    <name type="scientific">Thioalkalivibrio halophilus</name>
    <dbReference type="NCBI Taxonomy" id="252474"/>
    <lineage>
        <taxon>Bacteria</taxon>
        <taxon>Pseudomonadati</taxon>
        <taxon>Pseudomonadota</taxon>
        <taxon>Gammaproteobacteria</taxon>
        <taxon>Chromatiales</taxon>
        <taxon>Ectothiorhodospiraceae</taxon>
        <taxon>Thioalkalivibrio</taxon>
    </lineage>
</organism>
<reference evidence="20 21" key="1">
    <citation type="submission" date="2017-02" db="EMBL/GenBank/DDBJ databases">
        <title>Genomic diversity within the haloalkaliphilic genus Thioalkalivibrio.</title>
        <authorList>
            <person name="Ahn A.-C."/>
            <person name="Meier-Kolthoff J."/>
            <person name="Overmars L."/>
            <person name="Richter M."/>
            <person name="Woyke T."/>
            <person name="Sorokin D.Y."/>
            <person name="Muyzer G."/>
        </authorList>
    </citation>
    <scope>NUCLEOTIDE SEQUENCE [LARGE SCALE GENOMIC DNA]</scope>
    <source>
        <strain evidence="20 21">HL17</strain>
    </source>
</reference>
<keyword evidence="14" id="KW-0443">Lipid metabolism</keyword>
<dbReference type="STRING" id="252474.B1A74_11790"/>
<evidence type="ECO:0000256" key="11">
    <source>
        <dbReference type="ARBA" id="ARBA00022692"/>
    </source>
</evidence>
<dbReference type="UniPathway" id="UPA00557">
    <property type="reaction ID" value="UER00614"/>
</dbReference>
<comment type="caution">
    <text evidence="20">The sequence shown here is derived from an EMBL/GenBank/DDBJ whole genome shotgun (WGS) entry which is preliminary data.</text>
</comment>
<feature type="transmembrane region" description="Helical" evidence="19">
    <location>
        <begin position="138"/>
        <end position="157"/>
    </location>
</feature>
<evidence type="ECO:0000256" key="7">
    <source>
        <dbReference type="ARBA" id="ARBA00019373"/>
    </source>
</evidence>
<evidence type="ECO:0000256" key="16">
    <source>
        <dbReference type="ARBA" id="ARBA00023209"/>
    </source>
</evidence>
<keyword evidence="15 19" id="KW-0472">Membrane</keyword>
<evidence type="ECO:0000256" key="19">
    <source>
        <dbReference type="SAM" id="Phobius"/>
    </source>
</evidence>
<protein>
    <recommendedName>
        <fullName evidence="7 18">Phosphatidate cytidylyltransferase</fullName>
        <ecNumber evidence="6 18">2.7.7.41</ecNumber>
    </recommendedName>
</protein>
<accession>A0A1V2ZWB6</accession>
<keyword evidence="21" id="KW-1185">Reference proteome</keyword>
<dbReference type="GO" id="GO:0016024">
    <property type="term" value="P:CDP-diacylglycerol biosynthetic process"/>
    <property type="evidence" value="ECO:0007669"/>
    <property type="project" value="UniProtKB-UniPathway"/>
</dbReference>
<dbReference type="Proteomes" id="UP000189177">
    <property type="component" value="Unassembled WGS sequence"/>
</dbReference>
<dbReference type="PANTHER" id="PTHR46382:SF1">
    <property type="entry name" value="PHOSPHATIDATE CYTIDYLYLTRANSFERASE"/>
    <property type="match status" value="1"/>
</dbReference>
<comment type="similarity">
    <text evidence="5 18">Belongs to the CDS family.</text>
</comment>
<dbReference type="RefSeq" id="WP_077244743.1">
    <property type="nucleotide sequence ID" value="NZ_MUZR01000054.1"/>
</dbReference>
<sequence length="275" mass="28647">MLKQRVITASALGLPALALIAWGPAWAVLILVAATLGLAAWEWGVLARLRGAAMLVPWTVLAVAGIALPTLAGSAHLELTGVILGVALWAAAAFALPFYHADTASESLWRPLLRVSGLLMVMAAGVAILALHRIEPLLVVYLIVMIGLADTGAYFAGRRFGRTAMAPEISPGKTREGLMGGMGLVFVFAVIVAVAADLDPMEALPFVLLSMVTGLISVVGDLFESILKRRAGAKDSGSLLPGHGGILDRVDSHLAAAPVLAGGLYWLQLWPVPAT</sequence>
<evidence type="ECO:0000256" key="10">
    <source>
        <dbReference type="ARBA" id="ARBA00022679"/>
    </source>
</evidence>
<comment type="subcellular location">
    <subcellularLocation>
        <location evidence="2">Cell membrane</location>
        <topology evidence="2">Multi-pass membrane protein</topology>
    </subcellularLocation>
</comment>
<evidence type="ECO:0000256" key="8">
    <source>
        <dbReference type="ARBA" id="ARBA00022475"/>
    </source>
</evidence>
<evidence type="ECO:0000256" key="4">
    <source>
        <dbReference type="ARBA" id="ARBA00005189"/>
    </source>
</evidence>
<evidence type="ECO:0000256" key="6">
    <source>
        <dbReference type="ARBA" id="ARBA00012487"/>
    </source>
</evidence>
<keyword evidence="9" id="KW-0444">Lipid biosynthesis</keyword>
<keyword evidence="16" id="KW-0594">Phospholipid biosynthesis</keyword>
<evidence type="ECO:0000256" key="15">
    <source>
        <dbReference type="ARBA" id="ARBA00023136"/>
    </source>
</evidence>
<name>A0A1V2ZWB6_9GAMM</name>
<feature type="transmembrane region" description="Helical" evidence="19">
    <location>
        <begin position="204"/>
        <end position="223"/>
    </location>
</feature>
<feature type="transmembrane region" description="Helical" evidence="19">
    <location>
        <begin position="178"/>
        <end position="198"/>
    </location>
</feature>
<keyword evidence="17" id="KW-1208">Phospholipid metabolism</keyword>
<dbReference type="PROSITE" id="PS01315">
    <property type="entry name" value="CDS"/>
    <property type="match status" value="1"/>
</dbReference>
<dbReference type="GO" id="GO:0005886">
    <property type="term" value="C:plasma membrane"/>
    <property type="evidence" value="ECO:0007669"/>
    <property type="project" value="UniProtKB-SubCell"/>
</dbReference>
<evidence type="ECO:0000256" key="1">
    <source>
        <dbReference type="ARBA" id="ARBA00001698"/>
    </source>
</evidence>
<feature type="transmembrane region" description="Helical" evidence="19">
    <location>
        <begin position="53"/>
        <end position="73"/>
    </location>
</feature>